<dbReference type="PANTHER" id="PTHR15710">
    <property type="entry name" value="E3 UBIQUITIN-PROTEIN LIGASE PRAJA"/>
    <property type="match status" value="1"/>
</dbReference>
<gene>
    <name evidence="11" type="ORF">JCGZ_25609</name>
</gene>
<feature type="region of interest" description="Disordered" evidence="9">
    <location>
        <begin position="239"/>
        <end position="261"/>
    </location>
</feature>
<dbReference type="GO" id="GO:0016567">
    <property type="term" value="P:protein ubiquitination"/>
    <property type="evidence" value="ECO:0007669"/>
    <property type="project" value="TreeGrafter"/>
</dbReference>
<dbReference type="GO" id="GO:0061630">
    <property type="term" value="F:ubiquitin protein ligase activity"/>
    <property type="evidence" value="ECO:0007669"/>
    <property type="project" value="UniProtKB-EC"/>
</dbReference>
<comment type="catalytic activity">
    <reaction evidence="1">
        <text>S-ubiquitinyl-[E2 ubiquitin-conjugating enzyme]-L-cysteine + [acceptor protein]-L-lysine = [E2 ubiquitin-conjugating enzyme]-L-cysteine + N(6)-ubiquitinyl-[acceptor protein]-L-lysine.</text>
        <dbReference type="EC" id="2.3.2.27"/>
    </reaction>
</comment>
<dbReference type="STRING" id="180498.A0A067JNE4"/>
<evidence type="ECO:0000256" key="2">
    <source>
        <dbReference type="ARBA" id="ARBA00012483"/>
    </source>
</evidence>
<dbReference type="Gene3D" id="3.30.40.10">
    <property type="entry name" value="Zinc/RING finger domain, C3HC4 (zinc finger)"/>
    <property type="match status" value="1"/>
</dbReference>
<dbReference type="InterPro" id="IPR013083">
    <property type="entry name" value="Znf_RING/FYVE/PHD"/>
</dbReference>
<dbReference type="PROSITE" id="PS50089">
    <property type="entry name" value="ZF_RING_2"/>
    <property type="match status" value="1"/>
</dbReference>
<dbReference type="Pfam" id="PF13639">
    <property type="entry name" value="zf-RING_2"/>
    <property type="match status" value="1"/>
</dbReference>
<evidence type="ECO:0000313" key="11">
    <source>
        <dbReference type="EMBL" id="KDP24313.1"/>
    </source>
</evidence>
<evidence type="ECO:0000259" key="10">
    <source>
        <dbReference type="PROSITE" id="PS50089"/>
    </source>
</evidence>
<evidence type="ECO:0000256" key="8">
    <source>
        <dbReference type="PROSITE-ProRule" id="PRU00175"/>
    </source>
</evidence>
<protein>
    <recommendedName>
        <fullName evidence="2">RING-type E3 ubiquitin transferase</fullName>
        <ecNumber evidence="2">2.3.2.27</ecNumber>
    </recommendedName>
</protein>
<keyword evidence="5 8" id="KW-0863">Zinc-finger</keyword>
<evidence type="ECO:0000256" key="9">
    <source>
        <dbReference type="SAM" id="MobiDB-lite"/>
    </source>
</evidence>
<dbReference type="EMBL" id="KK915127">
    <property type="protein sequence ID" value="KDP24313.1"/>
    <property type="molecule type" value="Genomic_DNA"/>
</dbReference>
<keyword evidence="6" id="KW-0833">Ubl conjugation pathway</keyword>
<keyword evidence="3" id="KW-0808">Transferase</keyword>
<dbReference type="Proteomes" id="UP000027138">
    <property type="component" value="Unassembled WGS sequence"/>
</dbReference>
<dbReference type="GO" id="GO:0008270">
    <property type="term" value="F:zinc ion binding"/>
    <property type="evidence" value="ECO:0007669"/>
    <property type="project" value="UniProtKB-KW"/>
</dbReference>
<name>A0A067JNE4_JATCU</name>
<dbReference type="FunFam" id="3.30.40.10:FF:000127">
    <property type="entry name" value="E3 ubiquitin-protein ligase RNF181"/>
    <property type="match status" value="1"/>
</dbReference>
<keyword evidence="4" id="KW-0479">Metal-binding</keyword>
<evidence type="ECO:0000313" key="12">
    <source>
        <dbReference type="Proteomes" id="UP000027138"/>
    </source>
</evidence>
<dbReference type="OrthoDB" id="845602at2759"/>
<sequence length="261" mass="28793">MITTGELGSGFDGDEATRDGLRDPNSDNEIVDLGTVGGDNEGNESSGSNRLCDTFMDDYMGIENLDEGFGWEELDQAINGSGGLIMANDLVEELSMSSSSISNLIEEVGGEPMEDSISNPEWELLLAINFDSNLNEDSVMFDADYDTFLEQLVDNEIDWRGSPPAAKKVVDNLPLVDFKSGDLVSVVCAICKDEVLEGEKVNKLPCCHYYHGDCIVPWLRIRNTCPVCRYELPTDDQDYESRSRSRRTQRSASGISMDPTN</sequence>
<evidence type="ECO:0000256" key="4">
    <source>
        <dbReference type="ARBA" id="ARBA00022723"/>
    </source>
</evidence>
<organism evidence="11 12">
    <name type="scientific">Jatropha curcas</name>
    <name type="common">Barbados nut</name>
    <dbReference type="NCBI Taxonomy" id="180498"/>
    <lineage>
        <taxon>Eukaryota</taxon>
        <taxon>Viridiplantae</taxon>
        <taxon>Streptophyta</taxon>
        <taxon>Embryophyta</taxon>
        <taxon>Tracheophyta</taxon>
        <taxon>Spermatophyta</taxon>
        <taxon>Magnoliopsida</taxon>
        <taxon>eudicotyledons</taxon>
        <taxon>Gunneridae</taxon>
        <taxon>Pentapetalae</taxon>
        <taxon>rosids</taxon>
        <taxon>fabids</taxon>
        <taxon>Malpighiales</taxon>
        <taxon>Euphorbiaceae</taxon>
        <taxon>Crotonoideae</taxon>
        <taxon>Jatropheae</taxon>
        <taxon>Jatropha</taxon>
    </lineage>
</organism>
<proteinExistence type="predicted"/>
<reference evidence="11 12" key="1">
    <citation type="journal article" date="2014" name="PLoS ONE">
        <title>Global Analysis of Gene Expression Profiles in Physic Nut (Jatropha curcas L.) Seedlings Exposed to Salt Stress.</title>
        <authorList>
            <person name="Zhang L."/>
            <person name="Zhang C."/>
            <person name="Wu P."/>
            <person name="Chen Y."/>
            <person name="Li M."/>
            <person name="Jiang H."/>
            <person name="Wu G."/>
        </authorList>
    </citation>
    <scope>NUCLEOTIDE SEQUENCE [LARGE SCALE GENOMIC DNA]</scope>
    <source>
        <strain evidence="12">cv. GZQX0401</strain>
        <tissue evidence="11">Young leaves</tissue>
    </source>
</reference>
<evidence type="ECO:0000256" key="5">
    <source>
        <dbReference type="ARBA" id="ARBA00022771"/>
    </source>
</evidence>
<dbReference type="GO" id="GO:0005737">
    <property type="term" value="C:cytoplasm"/>
    <property type="evidence" value="ECO:0007669"/>
    <property type="project" value="TreeGrafter"/>
</dbReference>
<dbReference type="EC" id="2.3.2.27" evidence="2"/>
<evidence type="ECO:0000256" key="3">
    <source>
        <dbReference type="ARBA" id="ARBA00022679"/>
    </source>
</evidence>
<feature type="region of interest" description="Disordered" evidence="9">
    <location>
        <begin position="1"/>
        <end position="49"/>
    </location>
</feature>
<evidence type="ECO:0000256" key="6">
    <source>
        <dbReference type="ARBA" id="ARBA00022786"/>
    </source>
</evidence>
<keyword evidence="12" id="KW-1185">Reference proteome</keyword>
<dbReference type="SMART" id="SM00184">
    <property type="entry name" value="RING"/>
    <property type="match status" value="1"/>
</dbReference>
<evidence type="ECO:0000256" key="7">
    <source>
        <dbReference type="ARBA" id="ARBA00022833"/>
    </source>
</evidence>
<feature type="compositionally biased region" description="Basic and acidic residues" evidence="9">
    <location>
        <begin position="15"/>
        <end position="25"/>
    </location>
</feature>
<dbReference type="KEGG" id="jcu:105646768"/>
<keyword evidence="7" id="KW-0862">Zinc</keyword>
<feature type="domain" description="RING-type" evidence="10">
    <location>
        <begin position="188"/>
        <end position="229"/>
    </location>
</feature>
<accession>A0A067JNE4</accession>
<dbReference type="SUPFAM" id="SSF57850">
    <property type="entry name" value="RING/U-box"/>
    <property type="match status" value="1"/>
</dbReference>
<dbReference type="InterPro" id="IPR001841">
    <property type="entry name" value="Znf_RING"/>
</dbReference>
<dbReference type="AlphaFoldDB" id="A0A067JNE4"/>
<dbReference type="PANTHER" id="PTHR15710:SF108">
    <property type="entry name" value="OS03G0286100 PROTEIN"/>
    <property type="match status" value="1"/>
</dbReference>
<evidence type="ECO:0000256" key="1">
    <source>
        <dbReference type="ARBA" id="ARBA00000900"/>
    </source>
</evidence>